<gene>
    <name evidence="2" type="ORF">CLPU_5c00140</name>
</gene>
<accession>A0A0L0WB97</accession>
<evidence type="ECO:0000313" key="2">
    <source>
        <dbReference type="EMBL" id="KNF08707.1"/>
    </source>
</evidence>
<dbReference type="PANTHER" id="PTHR35867:SF1">
    <property type="entry name" value="PROTEIN RSEC"/>
    <property type="match status" value="1"/>
</dbReference>
<feature type="transmembrane region" description="Helical" evidence="1">
    <location>
        <begin position="103"/>
        <end position="122"/>
    </location>
</feature>
<proteinExistence type="predicted"/>
<name>A0A0L0WB97_GOTPU</name>
<evidence type="ECO:0000313" key="3">
    <source>
        <dbReference type="Proteomes" id="UP000037267"/>
    </source>
</evidence>
<keyword evidence="1" id="KW-0472">Membrane</keyword>
<protein>
    <submittedName>
        <fullName evidence="2">Sigma-E factor regulator, RseC/MucC family</fullName>
    </submittedName>
</protein>
<feature type="transmembrane region" description="Helical" evidence="1">
    <location>
        <begin position="70"/>
        <end position="91"/>
    </location>
</feature>
<sequence>MEQTGYVYKTDDKTAGIIVKRVSACGDSCASCSSDCSTSNITISIENTLDAKVGDYIKIRTRTKSVLKSIFIAYFIPLALMVIGVFLGVSLFKNLGFKEYESLGFLMGIIFLGISYVLLRIIDKKISKNSNKTFEMIEILRDKK</sequence>
<dbReference type="InterPro" id="IPR007359">
    <property type="entry name" value="SigmaE_reg_RseC_MucC"/>
</dbReference>
<reference evidence="3" key="1">
    <citation type="submission" date="2015-07" db="EMBL/GenBank/DDBJ databases">
        <title>Draft genome sequence of the purine-degrading Gottschalkia purinilyticum DSM 1384 (formerly Clostridium purinilyticum).</title>
        <authorList>
            <person name="Poehlein A."/>
            <person name="Schiel-Bengelsdorf B."/>
            <person name="Bengelsdorf F.R."/>
            <person name="Daniel R."/>
            <person name="Duerre P."/>
        </authorList>
    </citation>
    <scope>NUCLEOTIDE SEQUENCE [LARGE SCALE GENOMIC DNA]</scope>
    <source>
        <strain evidence="3">DSM 1384</strain>
    </source>
</reference>
<evidence type="ECO:0000256" key="1">
    <source>
        <dbReference type="SAM" id="Phobius"/>
    </source>
</evidence>
<dbReference type="AlphaFoldDB" id="A0A0L0WB97"/>
<organism evidence="2 3">
    <name type="scientific">Gottschalkia purinilytica</name>
    <name type="common">Clostridium purinilyticum</name>
    <dbReference type="NCBI Taxonomy" id="1503"/>
    <lineage>
        <taxon>Bacteria</taxon>
        <taxon>Bacillati</taxon>
        <taxon>Bacillota</taxon>
        <taxon>Tissierellia</taxon>
        <taxon>Tissierellales</taxon>
        <taxon>Gottschalkiaceae</taxon>
        <taxon>Gottschalkia</taxon>
    </lineage>
</organism>
<comment type="caution">
    <text evidence="2">The sequence shown here is derived from an EMBL/GenBank/DDBJ whole genome shotgun (WGS) entry which is preliminary data.</text>
</comment>
<dbReference type="STRING" id="1503.CLPU_5c00140"/>
<keyword evidence="3" id="KW-1185">Reference proteome</keyword>
<dbReference type="PIRSF" id="PIRSF004923">
    <property type="entry name" value="RseC"/>
    <property type="match status" value="1"/>
</dbReference>
<dbReference type="PANTHER" id="PTHR35867">
    <property type="entry name" value="PROTEIN RSEC"/>
    <property type="match status" value="1"/>
</dbReference>
<keyword evidence="1" id="KW-0812">Transmembrane</keyword>
<keyword evidence="1" id="KW-1133">Transmembrane helix</keyword>
<dbReference type="Pfam" id="PF04246">
    <property type="entry name" value="RseC_MucC"/>
    <property type="match status" value="1"/>
</dbReference>
<dbReference type="OrthoDB" id="1734233at2"/>
<dbReference type="RefSeq" id="WP_050354813.1">
    <property type="nucleotide sequence ID" value="NZ_LGSS01000005.1"/>
</dbReference>
<dbReference type="InterPro" id="IPR026268">
    <property type="entry name" value="RseC"/>
</dbReference>
<dbReference type="Proteomes" id="UP000037267">
    <property type="component" value="Unassembled WGS sequence"/>
</dbReference>
<dbReference type="EMBL" id="LGSS01000005">
    <property type="protein sequence ID" value="KNF08707.1"/>
    <property type="molecule type" value="Genomic_DNA"/>
</dbReference>